<organism evidence="1 2">
    <name type="scientific">Dendrobium catenatum</name>
    <dbReference type="NCBI Taxonomy" id="906689"/>
    <lineage>
        <taxon>Eukaryota</taxon>
        <taxon>Viridiplantae</taxon>
        <taxon>Streptophyta</taxon>
        <taxon>Embryophyta</taxon>
        <taxon>Tracheophyta</taxon>
        <taxon>Spermatophyta</taxon>
        <taxon>Magnoliopsida</taxon>
        <taxon>Liliopsida</taxon>
        <taxon>Asparagales</taxon>
        <taxon>Orchidaceae</taxon>
        <taxon>Epidendroideae</taxon>
        <taxon>Malaxideae</taxon>
        <taxon>Dendrobiinae</taxon>
        <taxon>Dendrobium</taxon>
    </lineage>
</organism>
<evidence type="ECO:0000313" key="1">
    <source>
        <dbReference type="EMBL" id="PKU86176.1"/>
    </source>
</evidence>
<reference evidence="1 2" key="2">
    <citation type="journal article" date="2017" name="Nature">
        <title>The Apostasia genome and the evolution of orchids.</title>
        <authorList>
            <person name="Zhang G.Q."/>
            <person name="Liu K.W."/>
            <person name="Li Z."/>
            <person name="Lohaus R."/>
            <person name="Hsiao Y.Y."/>
            <person name="Niu S.C."/>
            <person name="Wang J.Y."/>
            <person name="Lin Y.C."/>
            <person name="Xu Q."/>
            <person name="Chen L.J."/>
            <person name="Yoshida K."/>
            <person name="Fujiwara S."/>
            <person name="Wang Z.W."/>
            <person name="Zhang Y.Q."/>
            <person name="Mitsuda N."/>
            <person name="Wang M."/>
            <person name="Liu G.H."/>
            <person name="Pecoraro L."/>
            <person name="Huang H.X."/>
            <person name="Xiao X.J."/>
            <person name="Lin M."/>
            <person name="Wu X.Y."/>
            <person name="Wu W.L."/>
            <person name="Chen Y.Y."/>
            <person name="Chang S.B."/>
            <person name="Sakamoto S."/>
            <person name="Ohme-Takagi M."/>
            <person name="Yagi M."/>
            <person name="Zeng S.J."/>
            <person name="Shen C.Y."/>
            <person name="Yeh C.M."/>
            <person name="Luo Y.B."/>
            <person name="Tsai W.C."/>
            <person name="Van de Peer Y."/>
            <person name="Liu Z.J."/>
        </authorList>
    </citation>
    <scope>NUCLEOTIDE SEQUENCE [LARGE SCALE GENOMIC DNA]</scope>
    <source>
        <tissue evidence="1">The whole plant</tissue>
    </source>
</reference>
<protein>
    <submittedName>
        <fullName evidence="1">Uncharacterized protein</fullName>
    </submittedName>
</protein>
<proteinExistence type="predicted"/>
<sequence>MDGAIAALTPLGFSKKLIGDTIRELIQVQAFLYFACQSVFHICKHGFIGWFLGWLVYGENDADWYFVEENYYKLAIDKITEDQDSKKEEQVVVKLTAKLLFSLV</sequence>
<dbReference type="PANTHER" id="PTHR34271">
    <property type="entry name" value="NUCLEOLAR HISTONE METHYLTRANSFERASE-RELATED PROTEIN"/>
    <property type="match status" value="1"/>
</dbReference>
<gene>
    <name evidence="1" type="ORF">MA16_Dca002007</name>
</gene>
<dbReference type="AlphaFoldDB" id="A0A2I0XE35"/>
<dbReference type="Proteomes" id="UP000233837">
    <property type="component" value="Unassembled WGS sequence"/>
</dbReference>
<keyword evidence="2" id="KW-1185">Reference proteome</keyword>
<accession>A0A2I0XE35</accession>
<reference evidence="1 2" key="1">
    <citation type="journal article" date="2016" name="Sci. Rep.">
        <title>The Dendrobium catenatum Lindl. genome sequence provides insights into polysaccharide synthase, floral development and adaptive evolution.</title>
        <authorList>
            <person name="Zhang G.Q."/>
            <person name="Xu Q."/>
            <person name="Bian C."/>
            <person name="Tsai W.C."/>
            <person name="Yeh C.M."/>
            <person name="Liu K.W."/>
            <person name="Yoshida K."/>
            <person name="Zhang L.S."/>
            <person name="Chang S.B."/>
            <person name="Chen F."/>
            <person name="Shi Y."/>
            <person name="Su Y.Y."/>
            <person name="Zhang Y.Q."/>
            <person name="Chen L.J."/>
            <person name="Yin Y."/>
            <person name="Lin M."/>
            <person name="Huang H."/>
            <person name="Deng H."/>
            <person name="Wang Z.W."/>
            <person name="Zhu S.L."/>
            <person name="Zhao X."/>
            <person name="Deng C."/>
            <person name="Niu S.C."/>
            <person name="Huang J."/>
            <person name="Wang M."/>
            <person name="Liu G.H."/>
            <person name="Yang H.J."/>
            <person name="Xiao X.J."/>
            <person name="Hsiao Y.Y."/>
            <person name="Wu W.L."/>
            <person name="Chen Y.Y."/>
            <person name="Mitsuda N."/>
            <person name="Ohme-Takagi M."/>
            <person name="Luo Y.B."/>
            <person name="Van de Peer Y."/>
            <person name="Liu Z.J."/>
        </authorList>
    </citation>
    <scope>NUCLEOTIDE SEQUENCE [LARGE SCALE GENOMIC DNA]</scope>
    <source>
        <tissue evidence="1">The whole plant</tissue>
    </source>
</reference>
<evidence type="ECO:0000313" key="2">
    <source>
        <dbReference type="Proteomes" id="UP000233837"/>
    </source>
</evidence>
<dbReference type="EMBL" id="KZ501954">
    <property type="protein sequence ID" value="PKU86176.1"/>
    <property type="molecule type" value="Genomic_DNA"/>
</dbReference>
<dbReference type="PANTHER" id="PTHR34271:SF1">
    <property type="entry name" value="NUCLEOLAR HISTONE METHYLTRANSFERASE-RELATED PROTEIN"/>
    <property type="match status" value="1"/>
</dbReference>
<name>A0A2I0XE35_9ASPA</name>